<dbReference type="PANTHER" id="PTHR13693:SF3">
    <property type="entry name" value="LD36009P"/>
    <property type="match status" value="1"/>
</dbReference>
<gene>
    <name evidence="6" type="ORF">H0I76_13875</name>
</gene>
<keyword evidence="6" id="KW-0032">Aminotransferase</keyword>
<feature type="domain" description="Aminotransferase class I/classII large" evidence="5">
    <location>
        <begin position="44"/>
        <end position="386"/>
    </location>
</feature>
<dbReference type="InterPro" id="IPR015422">
    <property type="entry name" value="PyrdxlP-dep_Trfase_small"/>
</dbReference>
<keyword evidence="3 4" id="KW-0663">Pyridoxal phosphate</keyword>
<dbReference type="InterPro" id="IPR015421">
    <property type="entry name" value="PyrdxlP-dep_Trfase_major"/>
</dbReference>
<dbReference type="InterPro" id="IPR001917">
    <property type="entry name" value="Aminotrans_II_pyridoxalP_BS"/>
</dbReference>
<dbReference type="InterPro" id="IPR004839">
    <property type="entry name" value="Aminotransferase_I/II_large"/>
</dbReference>
<dbReference type="PROSITE" id="PS00599">
    <property type="entry name" value="AA_TRANSFER_CLASS_2"/>
    <property type="match status" value="1"/>
</dbReference>
<evidence type="ECO:0000256" key="2">
    <source>
        <dbReference type="ARBA" id="ARBA00022679"/>
    </source>
</evidence>
<dbReference type="GO" id="GO:0008483">
    <property type="term" value="F:transaminase activity"/>
    <property type="evidence" value="ECO:0007669"/>
    <property type="project" value="UniProtKB-KW"/>
</dbReference>
<dbReference type="GO" id="GO:0030170">
    <property type="term" value="F:pyridoxal phosphate binding"/>
    <property type="evidence" value="ECO:0007669"/>
    <property type="project" value="InterPro"/>
</dbReference>
<dbReference type="InterPro" id="IPR015424">
    <property type="entry name" value="PyrdxlP-dep_Trfase"/>
</dbReference>
<evidence type="ECO:0000313" key="7">
    <source>
        <dbReference type="Proteomes" id="UP000655420"/>
    </source>
</evidence>
<dbReference type="InterPro" id="IPR050087">
    <property type="entry name" value="AON_synthase_class-II"/>
</dbReference>
<protein>
    <submittedName>
        <fullName evidence="6">Aminotransferase class I/II-fold pyridoxal phosphate-dependent enzyme</fullName>
    </submittedName>
</protein>
<dbReference type="EMBL" id="JAEHHL010000008">
    <property type="protein sequence ID" value="MBK0400283.1"/>
    <property type="molecule type" value="Genomic_DNA"/>
</dbReference>
<evidence type="ECO:0000313" key="6">
    <source>
        <dbReference type="EMBL" id="MBK0400283.1"/>
    </source>
</evidence>
<dbReference type="Gene3D" id="3.40.640.10">
    <property type="entry name" value="Type I PLP-dependent aspartate aminotransferase-like (Major domain)"/>
    <property type="match status" value="1"/>
</dbReference>
<dbReference type="SUPFAM" id="SSF53383">
    <property type="entry name" value="PLP-dependent transferases"/>
    <property type="match status" value="1"/>
</dbReference>
<accession>A0A8J7M8W0</accession>
<dbReference type="AlphaFoldDB" id="A0A8J7M8W0"/>
<evidence type="ECO:0000256" key="3">
    <source>
        <dbReference type="ARBA" id="ARBA00022898"/>
    </source>
</evidence>
<keyword evidence="2" id="KW-0808">Transferase</keyword>
<dbReference type="Proteomes" id="UP000655420">
    <property type="component" value="Unassembled WGS sequence"/>
</dbReference>
<comment type="similarity">
    <text evidence="4">Belongs to the class-II pyridoxal-phosphate-dependent aminotransferase family.</text>
</comment>
<dbReference type="RefSeq" id="WP_200610866.1">
    <property type="nucleotide sequence ID" value="NZ_JAEHHL010000008.1"/>
</dbReference>
<evidence type="ECO:0000256" key="1">
    <source>
        <dbReference type="ARBA" id="ARBA00001933"/>
    </source>
</evidence>
<proteinExistence type="inferred from homology"/>
<keyword evidence="7" id="KW-1185">Reference proteome</keyword>
<organism evidence="6 7">
    <name type="scientific">Thermohalobaculum xanthum</name>
    <dbReference type="NCBI Taxonomy" id="2753746"/>
    <lineage>
        <taxon>Bacteria</taxon>
        <taxon>Pseudomonadati</taxon>
        <taxon>Pseudomonadota</taxon>
        <taxon>Alphaproteobacteria</taxon>
        <taxon>Rhodobacterales</taxon>
        <taxon>Paracoccaceae</taxon>
        <taxon>Thermohalobaculum</taxon>
    </lineage>
</organism>
<sequence>MGLKDRIAAVEANYGRLRALGRDPSRLEFQNVWSPTEATLEGRPMMLFGTNNYLGLTFDPNVLEAATAATRALGSGTTGSRIANGSYGGHKALEAEIARFYAKQHCIVFSTGYVANIGMITALGGKDDVLLIDADSHASIYDGCKMADAETIRFRHNSPEDLAKKLRRLEGHPGDKIIIVEGIYSMLGDTAPLAEFAAVKREAGDNVYLMVDEAHSLGVLGESGRGQCQAAHVEDDCDFIVGTFSKSVGTIGGYCVSNVEGFDWIRSFCRPYMFTASMTPGTVSTARAAFRRMAERPELRAKLWSNSAALFRGLGDLGFETGPEVSPVVAVKLPAPEVAVALWNRLIDEGVYTNIAIPPATPNALSLLRVSVSAAHSEAQIERALGVFASVGAELGIIEPGTARGERFQVITGGAAAKEAGRTRTAQQGSANAAATR</sequence>
<dbReference type="Pfam" id="PF00155">
    <property type="entry name" value="Aminotran_1_2"/>
    <property type="match status" value="1"/>
</dbReference>
<reference evidence="6" key="1">
    <citation type="submission" date="2020-12" db="EMBL/GenBank/DDBJ databases">
        <title>Bacterial taxonomy.</title>
        <authorList>
            <person name="Pan X."/>
        </authorList>
    </citation>
    <scope>NUCLEOTIDE SEQUENCE</scope>
    <source>
        <strain evidence="6">M0105</strain>
    </source>
</reference>
<evidence type="ECO:0000256" key="4">
    <source>
        <dbReference type="RuleBase" id="RU003693"/>
    </source>
</evidence>
<dbReference type="PANTHER" id="PTHR13693">
    <property type="entry name" value="CLASS II AMINOTRANSFERASE/8-AMINO-7-OXONONANOATE SYNTHASE"/>
    <property type="match status" value="1"/>
</dbReference>
<dbReference type="Gene3D" id="3.90.1150.10">
    <property type="entry name" value="Aspartate Aminotransferase, domain 1"/>
    <property type="match status" value="1"/>
</dbReference>
<comment type="cofactor">
    <cofactor evidence="1 4">
        <name>pyridoxal 5'-phosphate</name>
        <dbReference type="ChEBI" id="CHEBI:597326"/>
    </cofactor>
</comment>
<name>A0A8J7M8W0_9RHOB</name>
<evidence type="ECO:0000259" key="5">
    <source>
        <dbReference type="Pfam" id="PF00155"/>
    </source>
</evidence>
<dbReference type="NCBIfam" id="NF047599">
    <property type="entry name" value="SerpalmtaseBetaP"/>
    <property type="match status" value="1"/>
</dbReference>
<comment type="caution">
    <text evidence="6">The sequence shown here is derived from an EMBL/GenBank/DDBJ whole genome shotgun (WGS) entry which is preliminary data.</text>
</comment>